<dbReference type="Pfam" id="PF12802">
    <property type="entry name" value="MarR_2"/>
    <property type="match status" value="1"/>
</dbReference>
<evidence type="ECO:0000313" key="3">
    <source>
        <dbReference type="Proteomes" id="UP000186705"/>
    </source>
</evidence>
<dbReference type="Proteomes" id="UP000186705">
    <property type="component" value="Unassembled WGS sequence"/>
</dbReference>
<dbReference type="STRING" id="1862672.BO225_07025"/>
<dbReference type="OrthoDB" id="3231996at2"/>
<dbReference type="EMBL" id="MPKA01000067">
    <property type="protein sequence ID" value="OLU46226.1"/>
    <property type="molecule type" value="Genomic_DNA"/>
</dbReference>
<dbReference type="GeneID" id="78275693"/>
<dbReference type="InterPro" id="IPR000835">
    <property type="entry name" value="HTH_MarR-typ"/>
</dbReference>
<dbReference type="SUPFAM" id="SSF46785">
    <property type="entry name" value="Winged helix' DNA-binding domain"/>
    <property type="match status" value="1"/>
</dbReference>
<name>A0A1U7NM67_9FIRM</name>
<dbReference type="InterPro" id="IPR036390">
    <property type="entry name" value="WH_DNA-bd_sf"/>
</dbReference>
<keyword evidence="3" id="KW-1185">Reference proteome</keyword>
<dbReference type="RefSeq" id="WP_076341563.1">
    <property type="nucleotide sequence ID" value="NZ_CAJTMI010000008.1"/>
</dbReference>
<dbReference type="Gene3D" id="1.10.10.10">
    <property type="entry name" value="Winged helix-like DNA-binding domain superfamily/Winged helix DNA-binding domain"/>
    <property type="match status" value="1"/>
</dbReference>
<sequence>MKKDTTVRLQTQTAFFKEMDYFVHKEAKSLGLSDSAYGILAAIGKAEGSLAQKELADACFLSKQTINSAIKSLEKRGLIELKKGKGGISMNEKGSQYYHEHILPFVELEKKVLEKMGEEAALFLSLSKRYTDLYKEHLEEVLI</sequence>
<protein>
    <recommendedName>
        <fullName evidence="1">HTH marR-type domain-containing protein</fullName>
    </recommendedName>
</protein>
<dbReference type="GO" id="GO:0003700">
    <property type="term" value="F:DNA-binding transcription factor activity"/>
    <property type="evidence" value="ECO:0007669"/>
    <property type="project" value="InterPro"/>
</dbReference>
<dbReference type="AlphaFoldDB" id="A0A1U7NM67"/>
<feature type="domain" description="HTH marR-type" evidence="1">
    <location>
        <begin position="25"/>
        <end position="121"/>
    </location>
</feature>
<dbReference type="InterPro" id="IPR036388">
    <property type="entry name" value="WH-like_DNA-bd_sf"/>
</dbReference>
<proteinExistence type="predicted"/>
<evidence type="ECO:0000313" key="2">
    <source>
        <dbReference type="EMBL" id="OLU46226.1"/>
    </source>
</evidence>
<reference evidence="2 3" key="1">
    <citation type="submission" date="2016-11" db="EMBL/GenBank/DDBJ databases">
        <title>Description of two novel members of the family Erysipelotrichaceae: Ileibacterium lipovorans gen. nov., sp. nov. and Dubosiella newyorkensis, gen. nov., sp. nov.</title>
        <authorList>
            <person name="Cox L.M."/>
            <person name="Sohn J."/>
            <person name="Tyrrell K.L."/>
            <person name="Citron D.M."/>
            <person name="Lawson P.A."/>
            <person name="Patel N.B."/>
            <person name="Iizumi T."/>
            <person name="Perez-Perez G.I."/>
            <person name="Goldstein E.J."/>
            <person name="Blaser M.J."/>
        </authorList>
    </citation>
    <scope>NUCLEOTIDE SEQUENCE [LARGE SCALE GENOMIC DNA]</scope>
    <source>
        <strain evidence="2 3">NYU-BL-A4</strain>
    </source>
</reference>
<evidence type="ECO:0000259" key="1">
    <source>
        <dbReference type="SMART" id="SM00347"/>
    </source>
</evidence>
<dbReference type="SMART" id="SM00347">
    <property type="entry name" value="HTH_MARR"/>
    <property type="match status" value="1"/>
</dbReference>
<organism evidence="2 3">
    <name type="scientific">Dubosiella newyorkensis</name>
    <dbReference type="NCBI Taxonomy" id="1862672"/>
    <lineage>
        <taxon>Bacteria</taxon>
        <taxon>Bacillati</taxon>
        <taxon>Bacillota</taxon>
        <taxon>Erysipelotrichia</taxon>
        <taxon>Erysipelotrichales</taxon>
        <taxon>Erysipelotrichaceae</taxon>
        <taxon>Dubosiella</taxon>
    </lineage>
</organism>
<accession>A0A1U7NM67</accession>
<gene>
    <name evidence="2" type="ORF">BO225_07025</name>
</gene>
<comment type="caution">
    <text evidence="2">The sequence shown here is derived from an EMBL/GenBank/DDBJ whole genome shotgun (WGS) entry which is preliminary data.</text>
</comment>